<name>A0A564YQQ6_HYMDI</name>
<dbReference type="EMBL" id="CABIJS010000333">
    <property type="protein sequence ID" value="VUZ49627.1"/>
    <property type="molecule type" value="Genomic_DNA"/>
</dbReference>
<gene>
    <name evidence="1" type="ORF">WMSIL1_LOCUS8753</name>
</gene>
<protein>
    <submittedName>
        <fullName evidence="1">Uncharacterized protein</fullName>
    </submittedName>
</protein>
<keyword evidence="2" id="KW-1185">Reference proteome</keyword>
<sequence length="192" mass="22498">MEQMNLLKPDKDLEDYIKNIGGRDVYENRMAGLPNETRITMLLLNFNKSGHDLYLAYLLLFSPKDLTFEETIGERFTYVNLAIREGEGIRKYTGISNRMSNAFSYGWLKEGQFRYLVFIQGLRSPCYAEIRLKKFSLLDKNPDITPRHHPAHEYNNFRSLIVGSNMVESNETRICQKIRNYFYVIDICLAQC</sequence>
<proteinExistence type="predicted"/>
<evidence type="ECO:0000313" key="2">
    <source>
        <dbReference type="Proteomes" id="UP000321570"/>
    </source>
</evidence>
<organism evidence="1 2">
    <name type="scientific">Hymenolepis diminuta</name>
    <name type="common">Rat tapeworm</name>
    <dbReference type="NCBI Taxonomy" id="6216"/>
    <lineage>
        <taxon>Eukaryota</taxon>
        <taxon>Metazoa</taxon>
        <taxon>Spiralia</taxon>
        <taxon>Lophotrochozoa</taxon>
        <taxon>Platyhelminthes</taxon>
        <taxon>Cestoda</taxon>
        <taxon>Eucestoda</taxon>
        <taxon>Cyclophyllidea</taxon>
        <taxon>Hymenolepididae</taxon>
        <taxon>Hymenolepis</taxon>
    </lineage>
</organism>
<reference evidence="1 2" key="1">
    <citation type="submission" date="2019-07" db="EMBL/GenBank/DDBJ databases">
        <authorList>
            <person name="Jastrzebski P J."/>
            <person name="Paukszto L."/>
            <person name="Jastrzebski P J."/>
        </authorList>
    </citation>
    <scope>NUCLEOTIDE SEQUENCE [LARGE SCALE GENOMIC DNA]</scope>
    <source>
        <strain evidence="1 2">WMS-il1</strain>
    </source>
</reference>
<dbReference type="Proteomes" id="UP000321570">
    <property type="component" value="Unassembled WGS sequence"/>
</dbReference>
<accession>A0A564YQQ6</accession>
<evidence type="ECO:0000313" key="1">
    <source>
        <dbReference type="EMBL" id="VUZ49627.1"/>
    </source>
</evidence>
<dbReference type="AlphaFoldDB" id="A0A564YQQ6"/>